<feature type="region of interest" description="Disordered" evidence="1">
    <location>
        <begin position="124"/>
        <end position="147"/>
    </location>
</feature>
<accession>A0A427ANV7</accession>
<evidence type="ECO:0000313" key="3">
    <source>
        <dbReference type="Proteomes" id="UP000287651"/>
    </source>
</evidence>
<sequence>MLRFCSTSHIPKRNRKHQPKDRSPRSTLDLLLFLFLASLPLAFLLPRSNAAQEPKPELSDYGNALPTGASTHAKPTLCTATTSPPSQTSSSQAKHKKVESGKGSDCTPILGGGVCMAWLAPDASAPLPQFPEREKEELALNRGRPRL</sequence>
<protein>
    <submittedName>
        <fullName evidence="2">Uncharacterized protein</fullName>
    </submittedName>
</protein>
<gene>
    <name evidence="2" type="ORF">B296_00027916</name>
</gene>
<evidence type="ECO:0000256" key="1">
    <source>
        <dbReference type="SAM" id="MobiDB-lite"/>
    </source>
</evidence>
<dbReference type="EMBL" id="AMZH03001807">
    <property type="protein sequence ID" value="RRT77907.1"/>
    <property type="molecule type" value="Genomic_DNA"/>
</dbReference>
<organism evidence="2 3">
    <name type="scientific">Ensete ventricosum</name>
    <name type="common">Abyssinian banana</name>
    <name type="synonym">Musa ensete</name>
    <dbReference type="NCBI Taxonomy" id="4639"/>
    <lineage>
        <taxon>Eukaryota</taxon>
        <taxon>Viridiplantae</taxon>
        <taxon>Streptophyta</taxon>
        <taxon>Embryophyta</taxon>
        <taxon>Tracheophyta</taxon>
        <taxon>Spermatophyta</taxon>
        <taxon>Magnoliopsida</taxon>
        <taxon>Liliopsida</taxon>
        <taxon>Zingiberales</taxon>
        <taxon>Musaceae</taxon>
        <taxon>Ensete</taxon>
    </lineage>
</organism>
<proteinExistence type="predicted"/>
<comment type="caution">
    <text evidence="2">The sequence shown here is derived from an EMBL/GenBank/DDBJ whole genome shotgun (WGS) entry which is preliminary data.</text>
</comment>
<dbReference type="Proteomes" id="UP000287651">
    <property type="component" value="Unassembled WGS sequence"/>
</dbReference>
<dbReference type="AlphaFoldDB" id="A0A427ANV7"/>
<feature type="compositionally biased region" description="Basic residues" evidence="1">
    <location>
        <begin position="10"/>
        <end position="19"/>
    </location>
</feature>
<feature type="region of interest" description="Disordered" evidence="1">
    <location>
        <begin position="52"/>
        <end position="107"/>
    </location>
</feature>
<evidence type="ECO:0000313" key="2">
    <source>
        <dbReference type="EMBL" id="RRT77907.1"/>
    </source>
</evidence>
<feature type="region of interest" description="Disordered" evidence="1">
    <location>
        <begin position="1"/>
        <end position="23"/>
    </location>
</feature>
<feature type="compositionally biased region" description="Low complexity" evidence="1">
    <location>
        <begin position="79"/>
        <end position="92"/>
    </location>
</feature>
<name>A0A427ANV7_ENSVE</name>
<reference evidence="2 3" key="1">
    <citation type="journal article" date="2014" name="Agronomy (Basel)">
        <title>A Draft Genome Sequence for Ensete ventricosum, the Drought-Tolerant Tree Against Hunger.</title>
        <authorList>
            <person name="Harrison J."/>
            <person name="Moore K.A."/>
            <person name="Paszkiewicz K."/>
            <person name="Jones T."/>
            <person name="Grant M."/>
            <person name="Ambacheew D."/>
            <person name="Muzemil S."/>
            <person name="Studholme D.J."/>
        </authorList>
    </citation>
    <scope>NUCLEOTIDE SEQUENCE [LARGE SCALE GENOMIC DNA]</scope>
</reference>